<dbReference type="InterPro" id="IPR001173">
    <property type="entry name" value="Glyco_trans_2-like"/>
</dbReference>
<organism evidence="2 3">
    <name type="scientific">Prorocentrum cordatum</name>
    <dbReference type="NCBI Taxonomy" id="2364126"/>
    <lineage>
        <taxon>Eukaryota</taxon>
        <taxon>Sar</taxon>
        <taxon>Alveolata</taxon>
        <taxon>Dinophyceae</taxon>
        <taxon>Prorocentrales</taxon>
        <taxon>Prorocentraceae</taxon>
        <taxon>Prorocentrum</taxon>
    </lineage>
</organism>
<dbReference type="EMBL" id="CAUYUJ010021795">
    <property type="protein sequence ID" value="CAK0907056.1"/>
    <property type="molecule type" value="Genomic_DNA"/>
</dbReference>
<dbReference type="InterPro" id="IPR029044">
    <property type="entry name" value="Nucleotide-diphossugar_trans"/>
</dbReference>
<name>A0ABN9Y7J6_9DINO</name>
<feature type="non-terminal residue" evidence="2">
    <location>
        <position position="1"/>
    </location>
</feature>
<proteinExistence type="predicted"/>
<dbReference type="SUPFAM" id="SSF53448">
    <property type="entry name" value="Nucleotide-diphospho-sugar transferases"/>
    <property type="match status" value="1"/>
</dbReference>
<comment type="caution">
    <text evidence="2">The sequence shown here is derived from an EMBL/GenBank/DDBJ whole genome shotgun (WGS) entry which is preliminary data.</text>
</comment>
<dbReference type="Gene3D" id="3.90.550.10">
    <property type="entry name" value="Spore Coat Polysaccharide Biosynthesis Protein SpsA, Chain A"/>
    <property type="match status" value="1"/>
</dbReference>
<gene>
    <name evidence="2" type="ORF">PCOR1329_LOCUS82189</name>
</gene>
<evidence type="ECO:0000259" key="1">
    <source>
        <dbReference type="Pfam" id="PF00535"/>
    </source>
</evidence>
<dbReference type="Proteomes" id="UP001189429">
    <property type="component" value="Unassembled WGS sequence"/>
</dbReference>
<dbReference type="CDD" id="cd00761">
    <property type="entry name" value="Glyco_tranf_GTA_type"/>
    <property type="match status" value="1"/>
</dbReference>
<sequence length="163" mass="17963">VLLVDDGSSADLSPALGAWEDAESLALVRMRRNTGPAGARSVGLRLLRQWAGDRRAVVCLTDSDAMPDDRWCEAMLKAQMLFPGIFSGPTLSCDRSHTGRFHDHFGNLNGRWRWDDLPGSRLDVAPPCRHVRRQHLAFEAISALPLASALLLTHPISVQCWPA</sequence>
<evidence type="ECO:0000313" key="3">
    <source>
        <dbReference type="Proteomes" id="UP001189429"/>
    </source>
</evidence>
<dbReference type="Pfam" id="PF00535">
    <property type="entry name" value="Glycos_transf_2"/>
    <property type="match status" value="1"/>
</dbReference>
<accession>A0ABN9Y7J6</accession>
<feature type="domain" description="Glycosyltransferase 2-like" evidence="1">
    <location>
        <begin position="1"/>
        <end position="93"/>
    </location>
</feature>
<keyword evidence="3" id="KW-1185">Reference proteome</keyword>
<evidence type="ECO:0000313" key="2">
    <source>
        <dbReference type="EMBL" id="CAK0907056.1"/>
    </source>
</evidence>
<reference evidence="2" key="1">
    <citation type="submission" date="2023-10" db="EMBL/GenBank/DDBJ databases">
        <authorList>
            <person name="Chen Y."/>
            <person name="Shah S."/>
            <person name="Dougan E. K."/>
            <person name="Thang M."/>
            <person name="Chan C."/>
        </authorList>
    </citation>
    <scope>NUCLEOTIDE SEQUENCE [LARGE SCALE GENOMIC DNA]</scope>
</reference>
<protein>
    <recommendedName>
        <fullName evidence="1">Glycosyltransferase 2-like domain-containing protein</fullName>
    </recommendedName>
</protein>